<sequence length="463" mass="51068">MGWGWGWGWSLKEEPHHNERPTLQRLPFYCIVAATPGFVIPGPILDELVATVPDTKVLAKDEKSKKRKSSTSGTASSQVAKRTMSTMAHDLFDGSSDDEVHYVDEQDDGQDDDCVEIPLITPIMSDVKLPFGGNQGGERSAPFVVDTPSEYVGRPQDFVGVDPSNVGPSFVAPTTVGDDIERDLYPFILGHTYVDYPKEGLIEVFKYPNVCKAVVDQFPTHKLSVLHCVMMSHGGELLLSSINGLNSQIYDLKEQVGTLNEKAEASETFIAEAAQLTSDLTDARRAEAHKRLGKVRKFLGSDEFSRVRREIISLALNVGFARGLRMDRNEEQLVEAMIKIFNFVLGSQGKLIEATPLVATAEYPYPSKVVDHSNDPLSSLISLERDRSWPPRTFLLDASVDKHVEVVVDGAILEVYLEAPSSVVVALTTEKEGEYATSVSQHAVVVPNDSHAIFENDHTLREV</sequence>
<keyword evidence="3" id="KW-1185">Reference proteome</keyword>
<dbReference type="Proteomes" id="UP001151760">
    <property type="component" value="Unassembled WGS sequence"/>
</dbReference>
<reference evidence="2" key="2">
    <citation type="submission" date="2022-01" db="EMBL/GenBank/DDBJ databases">
        <authorList>
            <person name="Yamashiro T."/>
            <person name="Shiraishi A."/>
            <person name="Satake H."/>
            <person name="Nakayama K."/>
        </authorList>
    </citation>
    <scope>NUCLEOTIDE SEQUENCE</scope>
</reference>
<feature type="region of interest" description="Disordered" evidence="1">
    <location>
        <begin position="59"/>
        <end position="82"/>
    </location>
</feature>
<proteinExistence type="predicted"/>
<dbReference type="EMBL" id="BQNB010017603">
    <property type="protein sequence ID" value="GJT65094.1"/>
    <property type="molecule type" value="Genomic_DNA"/>
</dbReference>
<evidence type="ECO:0000256" key="1">
    <source>
        <dbReference type="SAM" id="MobiDB-lite"/>
    </source>
</evidence>
<evidence type="ECO:0000313" key="2">
    <source>
        <dbReference type="EMBL" id="GJT65094.1"/>
    </source>
</evidence>
<comment type="caution">
    <text evidence="2">The sequence shown here is derived from an EMBL/GenBank/DDBJ whole genome shotgun (WGS) entry which is preliminary data.</text>
</comment>
<protein>
    <submittedName>
        <fullName evidence="2">Uncharacterized protein</fullName>
    </submittedName>
</protein>
<gene>
    <name evidence="2" type="ORF">Tco_1016574</name>
</gene>
<evidence type="ECO:0000313" key="3">
    <source>
        <dbReference type="Proteomes" id="UP001151760"/>
    </source>
</evidence>
<reference evidence="2" key="1">
    <citation type="journal article" date="2022" name="Int. J. Mol. Sci.">
        <title>Draft Genome of Tanacetum Coccineum: Genomic Comparison of Closely Related Tanacetum-Family Plants.</title>
        <authorList>
            <person name="Yamashiro T."/>
            <person name="Shiraishi A."/>
            <person name="Nakayama K."/>
            <person name="Satake H."/>
        </authorList>
    </citation>
    <scope>NUCLEOTIDE SEQUENCE</scope>
</reference>
<organism evidence="2 3">
    <name type="scientific">Tanacetum coccineum</name>
    <dbReference type="NCBI Taxonomy" id="301880"/>
    <lineage>
        <taxon>Eukaryota</taxon>
        <taxon>Viridiplantae</taxon>
        <taxon>Streptophyta</taxon>
        <taxon>Embryophyta</taxon>
        <taxon>Tracheophyta</taxon>
        <taxon>Spermatophyta</taxon>
        <taxon>Magnoliopsida</taxon>
        <taxon>eudicotyledons</taxon>
        <taxon>Gunneridae</taxon>
        <taxon>Pentapetalae</taxon>
        <taxon>asterids</taxon>
        <taxon>campanulids</taxon>
        <taxon>Asterales</taxon>
        <taxon>Asteraceae</taxon>
        <taxon>Asteroideae</taxon>
        <taxon>Anthemideae</taxon>
        <taxon>Anthemidinae</taxon>
        <taxon>Tanacetum</taxon>
    </lineage>
</organism>
<name>A0ABQ5FPM9_9ASTR</name>
<accession>A0ABQ5FPM9</accession>